<comment type="caution">
    <text evidence="1">The sequence shown here is derived from an EMBL/GenBank/DDBJ whole genome shotgun (WGS) entry which is preliminary data.</text>
</comment>
<sequence length="67" mass="7627">MKDLATLIVAEETMPLLCDSYEELPNAEDVLDLTSPRILLSSTRHLQPWTEVSKSKDFLSNILPRLK</sequence>
<reference evidence="1 2" key="1">
    <citation type="journal article" date="2016" name="Nat. Commun.">
        <title>Extremotolerant tardigrade genome and improved radiotolerance of human cultured cells by tardigrade-unique protein.</title>
        <authorList>
            <person name="Hashimoto T."/>
            <person name="Horikawa D.D."/>
            <person name="Saito Y."/>
            <person name="Kuwahara H."/>
            <person name="Kozuka-Hata H."/>
            <person name="Shin-I T."/>
            <person name="Minakuchi Y."/>
            <person name="Ohishi K."/>
            <person name="Motoyama A."/>
            <person name="Aizu T."/>
            <person name="Enomoto A."/>
            <person name="Kondo K."/>
            <person name="Tanaka S."/>
            <person name="Hara Y."/>
            <person name="Koshikawa S."/>
            <person name="Sagara H."/>
            <person name="Miura T."/>
            <person name="Yokobori S."/>
            <person name="Miyagawa K."/>
            <person name="Suzuki Y."/>
            <person name="Kubo T."/>
            <person name="Oyama M."/>
            <person name="Kohara Y."/>
            <person name="Fujiyama A."/>
            <person name="Arakawa K."/>
            <person name="Katayama T."/>
            <person name="Toyoda A."/>
            <person name="Kunieda T."/>
        </authorList>
    </citation>
    <scope>NUCLEOTIDE SEQUENCE [LARGE SCALE GENOMIC DNA]</scope>
    <source>
        <strain evidence="1 2">YOKOZUNA-1</strain>
    </source>
</reference>
<evidence type="ECO:0000313" key="2">
    <source>
        <dbReference type="Proteomes" id="UP000186922"/>
    </source>
</evidence>
<keyword evidence="2" id="KW-1185">Reference proteome</keyword>
<dbReference type="EMBL" id="BDGG01000002">
    <property type="protein sequence ID" value="GAU91598.1"/>
    <property type="molecule type" value="Genomic_DNA"/>
</dbReference>
<accession>A0A1D1UZJ8</accession>
<evidence type="ECO:0000313" key="1">
    <source>
        <dbReference type="EMBL" id="GAU91598.1"/>
    </source>
</evidence>
<protein>
    <submittedName>
        <fullName evidence="1">Uncharacterized protein</fullName>
    </submittedName>
</protein>
<gene>
    <name evidence="1" type="primary">RvY_03823-1</name>
    <name evidence="1" type="synonym">RvY_03823.1</name>
    <name evidence="1" type="ORF">RvY_03823</name>
</gene>
<name>A0A1D1UZJ8_RAMVA</name>
<proteinExistence type="predicted"/>
<dbReference type="AlphaFoldDB" id="A0A1D1UZJ8"/>
<organism evidence="1 2">
    <name type="scientific">Ramazzottius varieornatus</name>
    <name type="common">Water bear</name>
    <name type="synonym">Tardigrade</name>
    <dbReference type="NCBI Taxonomy" id="947166"/>
    <lineage>
        <taxon>Eukaryota</taxon>
        <taxon>Metazoa</taxon>
        <taxon>Ecdysozoa</taxon>
        <taxon>Tardigrada</taxon>
        <taxon>Eutardigrada</taxon>
        <taxon>Parachela</taxon>
        <taxon>Hypsibioidea</taxon>
        <taxon>Ramazzottiidae</taxon>
        <taxon>Ramazzottius</taxon>
    </lineage>
</organism>
<dbReference type="Proteomes" id="UP000186922">
    <property type="component" value="Unassembled WGS sequence"/>
</dbReference>